<organism evidence="1 2">
    <name type="scientific">Hepatospora eriocheir</name>
    <dbReference type="NCBI Taxonomy" id="1081669"/>
    <lineage>
        <taxon>Eukaryota</taxon>
        <taxon>Fungi</taxon>
        <taxon>Fungi incertae sedis</taxon>
        <taxon>Microsporidia</taxon>
        <taxon>Hepatosporidae</taxon>
        <taxon>Hepatospora</taxon>
    </lineage>
</organism>
<reference evidence="1 2" key="1">
    <citation type="journal article" date="2017" name="Environ. Microbiol.">
        <title>Decay of the glycolytic pathway and adaptation to intranuclear parasitism within Enterocytozoonidae microsporidia.</title>
        <authorList>
            <person name="Wiredu Boakye D."/>
            <person name="Jaroenlak P."/>
            <person name="Prachumwat A."/>
            <person name="Williams T.A."/>
            <person name="Bateman K.S."/>
            <person name="Itsathitphaisarn O."/>
            <person name="Sritunyalucksana K."/>
            <person name="Paszkiewicz K.H."/>
            <person name="Moore K.A."/>
            <person name="Stentiford G.D."/>
            <person name="Williams B.A."/>
        </authorList>
    </citation>
    <scope>NUCLEOTIDE SEQUENCE [LARGE SCALE GENOMIC DNA]</scope>
    <source>
        <strain evidence="1 2">GB1</strain>
    </source>
</reference>
<dbReference type="VEuPathDB" id="MicrosporidiaDB:A0H76_172"/>
<accession>A0A1X0QB84</accession>
<keyword evidence="2" id="KW-1185">Reference proteome</keyword>
<gene>
    <name evidence="1" type="ORF">HERIO_1091</name>
</gene>
<sequence>MKLEFYFPILIGCTYQESSDTLSEEVNVIENTQSDIYNKYADTLINIHYNNKEFIELKMLIDEHKENVEEFFKSINQRFKGNKLENDVEISEKGLILIYRNFICNRLETRSNYRLFLHLFKTIIEISIKKVEKQFLKLIKINEKVDMKVFLNNVIVKIMEHERILPYLLDLKNLFQDLTIINMFNECDEDLVFVYDLIRHSFENKVEEHQDVVSHNNIKRSIISKYSEINPDIAVALANLIYDSFIAFKNVLLCYESYDERQKIIMKRCIEADKLLTSYKLLKNVTKDEEKKFITFTEGLKALFEKKEVDFLFRNYSLEENN</sequence>
<protein>
    <submittedName>
        <fullName evidence="1">Uncharacterized protein</fullName>
    </submittedName>
</protein>
<comment type="caution">
    <text evidence="1">The sequence shown here is derived from an EMBL/GenBank/DDBJ whole genome shotgun (WGS) entry which is preliminary data.</text>
</comment>
<dbReference type="EMBL" id="LVKB01000047">
    <property type="protein sequence ID" value="ORD97008.1"/>
    <property type="molecule type" value="Genomic_DNA"/>
</dbReference>
<dbReference type="VEuPathDB" id="MicrosporidiaDB:HERIO_1091"/>
<dbReference type="VEuPathDB" id="MicrosporidiaDB:A0H76_171"/>
<name>A0A1X0QB84_9MICR</name>
<evidence type="ECO:0000313" key="1">
    <source>
        <dbReference type="EMBL" id="ORD97008.1"/>
    </source>
</evidence>
<evidence type="ECO:0000313" key="2">
    <source>
        <dbReference type="Proteomes" id="UP000192356"/>
    </source>
</evidence>
<dbReference type="Proteomes" id="UP000192356">
    <property type="component" value="Unassembled WGS sequence"/>
</dbReference>
<proteinExistence type="predicted"/>
<dbReference type="AlphaFoldDB" id="A0A1X0QB84"/>